<dbReference type="PANTHER" id="PTHR42988:SF2">
    <property type="entry name" value="CYCLIC NUCLEOTIDE PHOSPHODIESTERASE CBUA0032-RELATED"/>
    <property type="match status" value="1"/>
</dbReference>
<evidence type="ECO:0000256" key="2">
    <source>
        <dbReference type="ARBA" id="ARBA00022801"/>
    </source>
</evidence>
<dbReference type="AlphaFoldDB" id="A0A517YHB5"/>
<dbReference type="OrthoDB" id="9772095at2"/>
<sequence length="291" mass="33058">MQRRTFLSATTAVATSSLLLPRASFSAEPRPEIEFVVVTDTHLGYKDKDAALKLWSKTAAAIDKQPGKFVLHLGDVVDRGVDEQYPRYLEARQLIKKPVHEIPGNHDPAETFQKHLRQEIDTASVYDWLRVVLVNNSHTDSHDGFLTEQQLAWLAEQAALAAKHHQQLLFCLHVPVHSNKHPDRGWHVKPASGQTQFYDLLKEHEARTLALFHGHFHNGLRGWHDHGKLHEVCFPSALYNLDRQLEAKQAPGYNPVEYRPGYTLVKITDKEIQLRFQATDAADALKKNLAV</sequence>
<dbReference type="InterPro" id="IPR050884">
    <property type="entry name" value="CNP_phosphodiesterase-III"/>
</dbReference>
<keyword evidence="7" id="KW-1185">Reference proteome</keyword>
<comment type="similarity">
    <text evidence="4">Belongs to the cyclic nucleotide phosphodiesterase class-III family.</text>
</comment>
<name>A0A517YHB5_9BACT</name>
<dbReference type="Pfam" id="PF00149">
    <property type="entry name" value="Metallophos"/>
    <property type="match status" value="1"/>
</dbReference>
<dbReference type="EMBL" id="CP036274">
    <property type="protein sequence ID" value="QDU29602.1"/>
    <property type="molecule type" value="Genomic_DNA"/>
</dbReference>
<reference evidence="6 7" key="1">
    <citation type="submission" date="2019-02" db="EMBL/GenBank/DDBJ databases">
        <title>Deep-cultivation of Planctomycetes and their phenomic and genomic characterization uncovers novel biology.</title>
        <authorList>
            <person name="Wiegand S."/>
            <person name="Jogler M."/>
            <person name="Boedeker C."/>
            <person name="Pinto D."/>
            <person name="Vollmers J."/>
            <person name="Rivas-Marin E."/>
            <person name="Kohn T."/>
            <person name="Peeters S.H."/>
            <person name="Heuer A."/>
            <person name="Rast P."/>
            <person name="Oberbeckmann S."/>
            <person name="Bunk B."/>
            <person name="Jeske O."/>
            <person name="Meyerdierks A."/>
            <person name="Storesund J.E."/>
            <person name="Kallscheuer N."/>
            <person name="Luecker S."/>
            <person name="Lage O.M."/>
            <person name="Pohl T."/>
            <person name="Merkel B.J."/>
            <person name="Hornburger P."/>
            <person name="Mueller R.-W."/>
            <person name="Bruemmer F."/>
            <person name="Labrenz M."/>
            <person name="Spormann A.M."/>
            <person name="Op den Camp H."/>
            <person name="Overmann J."/>
            <person name="Amann R."/>
            <person name="Jetten M.S.M."/>
            <person name="Mascher T."/>
            <person name="Medema M.H."/>
            <person name="Devos D.P."/>
            <person name="Kaster A.-K."/>
            <person name="Ovreas L."/>
            <person name="Rohde M."/>
            <person name="Galperin M.Y."/>
            <person name="Jogler C."/>
        </authorList>
    </citation>
    <scope>NUCLEOTIDE SEQUENCE [LARGE SCALE GENOMIC DNA]</scope>
    <source>
        <strain evidence="6 7">ETA_A8</strain>
    </source>
</reference>
<dbReference type="GO" id="GO:0016787">
    <property type="term" value="F:hydrolase activity"/>
    <property type="evidence" value="ECO:0007669"/>
    <property type="project" value="UniProtKB-KW"/>
</dbReference>
<evidence type="ECO:0000256" key="4">
    <source>
        <dbReference type="ARBA" id="ARBA00025742"/>
    </source>
</evidence>
<dbReference type="InterPro" id="IPR004843">
    <property type="entry name" value="Calcineurin-like_PHP"/>
</dbReference>
<protein>
    <submittedName>
        <fullName evidence="6">Cyclic 3',5'-adenosine monophosphate phosphodiesterase</fullName>
    </submittedName>
</protein>
<keyword evidence="2" id="KW-0378">Hydrolase</keyword>
<dbReference type="SUPFAM" id="SSF56300">
    <property type="entry name" value="Metallo-dependent phosphatases"/>
    <property type="match status" value="1"/>
</dbReference>
<gene>
    <name evidence="6" type="ORF">ETAA8_47170</name>
</gene>
<evidence type="ECO:0000256" key="1">
    <source>
        <dbReference type="ARBA" id="ARBA00022723"/>
    </source>
</evidence>
<dbReference type="RefSeq" id="WP_145093649.1">
    <property type="nucleotide sequence ID" value="NZ_CP036274.1"/>
</dbReference>
<evidence type="ECO:0000259" key="5">
    <source>
        <dbReference type="Pfam" id="PF00149"/>
    </source>
</evidence>
<dbReference type="InterPro" id="IPR029052">
    <property type="entry name" value="Metallo-depent_PP-like"/>
</dbReference>
<feature type="domain" description="Calcineurin-like phosphoesterase" evidence="5">
    <location>
        <begin position="35"/>
        <end position="218"/>
    </location>
</feature>
<dbReference type="Gene3D" id="3.60.21.10">
    <property type="match status" value="1"/>
</dbReference>
<dbReference type="PANTHER" id="PTHR42988">
    <property type="entry name" value="PHOSPHOHYDROLASE"/>
    <property type="match status" value="1"/>
</dbReference>
<dbReference type="Proteomes" id="UP000315017">
    <property type="component" value="Chromosome"/>
</dbReference>
<keyword evidence="1" id="KW-0479">Metal-binding</keyword>
<evidence type="ECO:0000313" key="6">
    <source>
        <dbReference type="EMBL" id="QDU29602.1"/>
    </source>
</evidence>
<dbReference type="KEGG" id="aagg:ETAA8_47170"/>
<proteinExistence type="inferred from homology"/>
<organism evidence="6 7">
    <name type="scientific">Anatilimnocola aggregata</name>
    <dbReference type="NCBI Taxonomy" id="2528021"/>
    <lineage>
        <taxon>Bacteria</taxon>
        <taxon>Pseudomonadati</taxon>
        <taxon>Planctomycetota</taxon>
        <taxon>Planctomycetia</taxon>
        <taxon>Pirellulales</taxon>
        <taxon>Pirellulaceae</taxon>
        <taxon>Anatilimnocola</taxon>
    </lineage>
</organism>
<evidence type="ECO:0000313" key="7">
    <source>
        <dbReference type="Proteomes" id="UP000315017"/>
    </source>
</evidence>
<evidence type="ECO:0000256" key="3">
    <source>
        <dbReference type="ARBA" id="ARBA00023004"/>
    </source>
</evidence>
<accession>A0A517YHB5</accession>
<dbReference type="GO" id="GO:0046872">
    <property type="term" value="F:metal ion binding"/>
    <property type="evidence" value="ECO:0007669"/>
    <property type="project" value="UniProtKB-KW"/>
</dbReference>
<keyword evidence="3" id="KW-0408">Iron</keyword>